<dbReference type="PANTHER" id="PTHR48277:SF1">
    <property type="entry name" value="MITOCHONDRIAL RIBOSOMAL PROTEIN S5"/>
    <property type="match status" value="1"/>
</dbReference>
<dbReference type="PANTHER" id="PTHR48277">
    <property type="entry name" value="MITOCHONDRIAL RIBOSOMAL PROTEIN S5"/>
    <property type="match status" value="1"/>
</dbReference>
<dbReference type="InterPro" id="IPR014721">
    <property type="entry name" value="Ribsml_uS5_D2-typ_fold_subgr"/>
</dbReference>
<name>A0A0C3CF17_HEBCY</name>
<evidence type="ECO:0000256" key="8">
    <source>
        <dbReference type="PROSITE-ProRule" id="PRU00268"/>
    </source>
</evidence>
<evidence type="ECO:0000256" key="5">
    <source>
        <dbReference type="ARBA" id="ARBA00023274"/>
    </source>
</evidence>
<dbReference type="Pfam" id="PF00333">
    <property type="entry name" value="Ribosomal_S5"/>
    <property type="match status" value="1"/>
</dbReference>
<dbReference type="Gene3D" id="3.30.230.10">
    <property type="match status" value="1"/>
</dbReference>
<reference evidence="12 13" key="1">
    <citation type="submission" date="2014-04" db="EMBL/GenBank/DDBJ databases">
        <authorList>
            <consortium name="DOE Joint Genome Institute"/>
            <person name="Kuo A."/>
            <person name="Gay G."/>
            <person name="Dore J."/>
            <person name="Kohler A."/>
            <person name="Nagy L.G."/>
            <person name="Floudas D."/>
            <person name="Copeland A."/>
            <person name="Barry K.W."/>
            <person name="Cichocki N."/>
            <person name="Veneault-Fourrey C."/>
            <person name="LaButti K."/>
            <person name="Lindquist E.A."/>
            <person name="Lipzen A."/>
            <person name="Lundell T."/>
            <person name="Morin E."/>
            <person name="Murat C."/>
            <person name="Sun H."/>
            <person name="Tunlid A."/>
            <person name="Henrissat B."/>
            <person name="Grigoriev I.V."/>
            <person name="Hibbett D.S."/>
            <person name="Martin F."/>
            <person name="Nordberg H.P."/>
            <person name="Cantor M.N."/>
            <person name="Hua S.X."/>
        </authorList>
    </citation>
    <scope>NUCLEOTIDE SEQUENCE [LARGE SCALE GENOMIC DNA]</scope>
    <source>
        <strain evidence="13">h7</strain>
    </source>
</reference>
<dbReference type="InterPro" id="IPR013810">
    <property type="entry name" value="Ribosomal_uS5_N"/>
</dbReference>
<dbReference type="InterPro" id="IPR000851">
    <property type="entry name" value="Ribosomal_uS5"/>
</dbReference>
<comment type="subcellular location">
    <subcellularLocation>
        <location evidence="1">Mitochondrion</location>
    </subcellularLocation>
</comment>
<evidence type="ECO:0000256" key="3">
    <source>
        <dbReference type="ARBA" id="ARBA00022980"/>
    </source>
</evidence>
<dbReference type="GO" id="GO:0003735">
    <property type="term" value="F:structural constituent of ribosome"/>
    <property type="evidence" value="ECO:0007669"/>
    <property type="project" value="UniProtKB-UniRule"/>
</dbReference>
<evidence type="ECO:0000256" key="4">
    <source>
        <dbReference type="ARBA" id="ARBA00023128"/>
    </source>
</evidence>
<feature type="region of interest" description="Disordered" evidence="10">
    <location>
        <begin position="70"/>
        <end position="116"/>
    </location>
</feature>
<dbReference type="FunFam" id="3.30.230.10:FF:000002">
    <property type="entry name" value="30S ribosomal protein S5"/>
    <property type="match status" value="1"/>
</dbReference>
<comment type="similarity">
    <text evidence="2 9">Belongs to the universal ribosomal protein uS5 family.</text>
</comment>
<dbReference type="AlphaFoldDB" id="A0A0C3CF17"/>
<evidence type="ECO:0000256" key="9">
    <source>
        <dbReference type="RuleBase" id="RU003823"/>
    </source>
</evidence>
<dbReference type="Proteomes" id="UP000053424">
    <property type="component" value="Unassembled WGS sequence"/>
</dbReference>
<keyword evidence="13" id="KW-1185">Reference proteome</keyword>
<dbReference type="InterPro" id="IPR005324">
    <property type="entry name" value="Ribosomal_uS5_C"/>
</dbReference>
<dbReference type="Pfam" id="PF03719">
    <property type="entry name" value="Ribosomal_S5_C"/>
    <property type="match status" value="1"/>
</dbReference>
<proteinExistence type="inferred from homology"/>
<evidence type="ECO:0000256" key="7">
    <source>
        <dbReference type="ARBA" id="ARBA00041606"/>
    </source>
</evidence>
<dbReference type="SUPFAM" id="SSF54211">
    <property type="entry name" value="Ribosomal protein S5 domain 2-like"/>
    <property type="match status" value="1"/>
</dbReference>
<dbReference type="FunFam" id="3.30.160.20:FF:000022">
    <property type="entry name" value="28S ribosomal protein S5, mitochondrial"/>
    <property type="match status" value="1"/>
</dbReference>
<sequence length="542" mass="60369">MNRLLLASRTIRVQSSSPFKCAVNRSISTTACRKFRSTGAVSKRKKIQSVPDTFFGGEEEEELTELLKEIETSKPSRTTRHQEKRPEAEVSPDVAAAELSSESVPPKASLEYATTEGSSPEFVAAEASLESVASEAPGPLPTHTLEPFDANAYLDAWSDKVAQAALASRGQSQFEYLVSLLETNMVLNCLGTLEMKEMEEFERRFILYEKGKPDVSNLVQVLEFFLRRGIKMLPPSRDSVKAKDSVEYIDPGVVAQVLDNTTEGPWHITEDMLRRRGFTRVPFPDLMTPDALLDQRDVVDIPATDRSHGGQIIVRNHRSVFHNYSEERGDDLIEEDEIEANENAEADEMLRAMPVPSKYYQNLHQSILMRRSVVQQTGKGKIRRIAFMVLVGDGNGLIGMGEGKHENGMIALKKARLAAVRNMDWVERFEKRTIWSELSGKLGATQVILRPRPVGFGLRCHPFLHQILRAAGMKDISAKVWGSRNRLNVIKAAFRMLQAGHAPTAMGDGIGGKGKKMSKGRGLVGKDDVERARGRKLVSLRL</sequence>
<dbReference type="GO" id="GO:0003723">
    <property type="term" value="F:RNA binding"/>
    <property type="evidence" value="ECO:0007669"/>
    <property type="project" value="InterPro"/>
</dbReference>
<keyword evidence="5 8" id="KW-0687">Ribonucleoprotein</keyword>
<evidence type="ECO:0000256" key="6">
    <source>
        <dbReference type="ARBA" id="ARBA00039335"/>
    </source>
</evidence>
<protein>
    <recommendedName>
        <fullName evidence="6">Small ribosomal subunit protein uS5m</fullName>
    </recommendedName>
    <alternativeName>
        <fullName evidence="7">28S ribosomal protein S5, mitochondrial</fullName>
    </alternativeName>
</protein>
<gene>
    <name evidence="12" type="ORF">M413DRAFT_444641</name>
</gene>
<dbReference type="STRING" id="686832.A0A0C3CF17"/>
<feature type="domain" description="S5 DRBM" evidence="11">
    <location>
        <begin position="363"/>
        <end position="426"/>
    </location>
</feature>
<dbReference type="GO" id="GO:0006412">
    <property type="term" value="P:translation"/>
    <property type="evidence" value="ECO:0007669"/>
    <property type="project" value="InterPro"/>
</dbReference>
<evidence type="ECO:0000259" key="11">
    <source>
        <dbReference type="PROSITE" id="PS50881"/>
    </source>
</evidence>
<reference evidence="13" key="2">
    <citation type="submission" date="2015-01" db="EMBL/GenBank/DDBJ databases">
        <title>Evolutionary Origins and Diversification of the Mycorrhizal Mutualists.</title>
        <authorList>
            <consortium name="DOE Joint Genome Institute"/>
            <consortium name="Mycorrhizal Genomics Consortium"/>
            <person name="Kohler A."/>
            <person name="Kuo A."/>
            <person name="Nagy L.G."/>
            <person name="Floudas D."/>
            <person name="Copeland A."/>
            <person name="Barry K.W."/>
            <person name="Cichocki N."/>
            <person name="Veneault-Fourrey C."/>
            <person name="LaButti K."/>
            <person name="Lindquist E.A."/>
            <person name="Lipzen A."/>
            <person name="Lundell T."/>
            <person name="Morin E."/>
            <person name="Murat C."/>
            <person name="Riley R."/>
            <person name="Ohm R."/>
            <person name="Sun H."/>
            <person name="Tunlid A."/>
            <person name="Henrissat B."/>
            <person name="Grigoriev I.V."/>
            <person name="Hibbett D.S."/>
            <person name="Martin F."/>
        </authorList>
    </citation>
    <scope>NUCLEOTIDE SEQUENCE [LARGE SCALE GENOMIC DNA]</scope>
    <source>
        <strain evidence="13">h7</strain>
    </source>
</reference>
<keyword evidence="4" id="KW-0496">Mitochondrion</keyword>
<accession>A0A0C3CF17</accession>
<evidence type="ECO:0000256" key="1">
    <source>
        <dbReference type="ARBA" id="ARBA00004173"/>
    </source>
</evidence>
<organism evidence="12 13">
    <name type="scientific">Hebeloma cylindrosporum</name>
    <dbReference type="NCBI Taxonomy" id="76867"/>
    <lineage>
        <taxon>Eukaryota</taxon>
        <taxon>Fungi</taxon>
        <taxon>Dikarya</taxon>
        <taxon>Basidiomycota</taxon>
        <taxon>Agaricomycotina</taxon>
        <taxon>Agaricomycetes</taxon>
        <taxon>Agaricomycetidae</taxon>
        <taxon>Agaricales</taxon>
        <taxon>Agaricineae</taxon>
        <taxon>Hymenogastraceae</taxon>
        <taxon>Hebeloma</taxon>
    </lineage>
</organism>
<evidence type="ECO:0000256" key="2">
    <source>
        <dbReference type="ARBA" id="ARBA00008945"/>
    </source>
</evidence>
<evidence type="ECO:0000313" key="13">
    <source>
        <dbReference type="Proteomes" id="UP000053424"/>
    </source>
</evidence>
<dbReference type="EMBL" id="KN831778">
    <property type="protein sequence ID" value="KIM42181.1"/>
    <property type="molecule type" value="Genomic_DNA"/>
</dbReference>
<dbReference type="SUPFAM" id="SSF54768">
    <property type="entry name" value="dsRNA-binding domain-like"/>
    <property type="match status" value="1"/>
</dbReference>
<feature type="compositionally biased region" description="Basic and acidic residues" evidence="10">
    <location>
        <begin position="70"/>
        <end position="88"/>
    </location>
</feature>
<dbReference type="Gene3D" id="3.30.160.20">
    <property type="match status" value="1"/>
</dbReference>
<keyword evidence="3 8" id="KW-0689">Ribosomal protein</keyword>
<dbReference type="GO" id="GO:0005763">
    <property type="term" value="C:mitochondrial small ribosomal subunit"/>
    <property type="evidence" value="ECO:0007669"/>
    <property type="project" value="UniProtKB-ARBA"/>
</dbReference>
<dbReference type="GO" id="GO:0005743">
    <property type="term" value="C:mitochondrial inner membrane"/>
    <property type="evidence" value="ECO:0007669"/>
    <property type="project" value="UniProtKB-ARBA"/>
</dbReference>
<dbReference type="PROSITE" id="PS50881">
    <property type="entry name" value="S5_DSRBD"/>
    <property type="match status" value="1"/>
</dbReference>
<dbReference type="InterPro" id="IPR020568">
    <property type="entry name" value="Ribosomal_Su5_D2-typ_SF"/>
</dbReference>
<evidence type="ECO:0000256" key="10">
    <source>
        <dbReference type="SAM" id="MobiDB-lite"/>
    </source>
</evidence>
<evidence type="ECO:0000313" key="12">
    <source>
        <dbReference type="EMBL" id="KIM42181.1"/>
    </source>
</evidence>
<dbReference type="OrthoDB" id="309483at2759"/>
<dbReference type="HOGENOM" id="CLU_524815_0_0_1"/>